<evidence type="ECO:0000256" key="1">
    <source>
        <dbReference type="ARBA" id="ARBA00009183"/>
    </source>
</evidence>
<evidence type="ECO:0000256" key="2">
    <source>
        <dbReference type="ARBA" id="ARBA00023002"/>
    </source>
</evidence>
<dbReference type="PRINTS" id="PR00411">
    <property type="entry name" value="PNDRDTASEI"/>
</dbReference>
<gene>
    <name evidence="5" type="ORF">HU200_019824</name>
</gene>
<keyword evidence="6" id="KW-1185">Reference proteome</keyword>
<dbReference type="OrthoDB" id="752677at2759"/>
<name>A0A835F2I8_9POAL</name>
<dbReference type="Gene3D" id="3.50.50.60">
    <property type="entry name" value="FAD/NAD(P)-binding domain"/>
    <property type="match status" value="1"/>
</dbReference>
<dbReference type="GO" id="GO:0050660">
    <property type="term" value="F:flavin adenine dinucleotide binding"/>
    <property type="evidence" value="ECO:0007669"/>
    <property type="project" value="TreeGrafter"/>
</dbReference>
<dbReference type="InterPro" id="IPR036188">
    <property type="entry name" value="FAD/NAD-bd_sf"/>
</dbReference>
<reference evidence="5" key="1">
    <citation type="submission" date="2020-07" db="EMBL/GenBank/DDBJ databases">
        <title>Genome sequence and genetic diversity analysis of an under-domesticated orphan crop, white fonio (Digitaria exilis).</title>
        <authorList>
            <person name="Bennetzen J.L."/>
            <person name="Chen S."/>
            <person name="Ma X."/>
            <person name="Wang X."/>
            <person name="Yssel A.E.J."/>
            <person name="Chaluvadi S.R."/>
            <person name="Johnson M."/>
            <person name="Gangashetty P."/>
            <person name="Hamidou F."/>
            <person name="Sanogo M.D."/>
            <person name="Zwaenepoel A."/>
            <person name="Wallace J."/>
            <person name="Van De Peer Y."/>
            <person name="Van Deynze A."/>
        </authorList>
    </citation>
    <scope>NUCLEOTIDE SEQUENCE</scope>
    <source>
        <tissue evidence="5">Leaves</tissue>
    </source>
</reference>
<evidence type="ECO:0000313" key="6">
    <source>
        <dbReference type="Proteomes" id="UP000636709"/>
    </source>
</evidence>
<proteinExistence type="inferred from homology"/>
<dbReference type="Proteomes" id="UP000636709">
    <property type="component" value="Unassembled WGS sequence"/>
</dbReference>
<accession>A0A835F2I8</accession>
<dbReference type="PROSITE" id="PS51257">
    <property type="entry name" value="PROKAR_LIPOPROTEIN"/>
    <property type="match status" value="1"/>
</dbReference>
<dbReference type="EMBL" id="JACEFO010001651">
    <property type="protein sequence ID" value="KAF8726362.1"/>
    <property type="molecule type" value="Genomic_DNA"/>
</dbReference>
<dbReference type="EC" id="1.14.13.168" evidence="3"/>
<evidence type="ECO:0000313" key="5">
    <source>
        <dbReference type="EMBL" id="KAF8726362.1"/>
    </source>
</evidence>
<dbReference type="PANTHER" id="PTHR43539">
    <property type="entry name" value="FLAVIN-BINDING MONOOXYGENASE-LIKE PROTEIN (AFU_ORTHOLOGUE AFUA_4G09220)"/>
    <property type="match status" value="1"/>
</dbReference>
<sequence length="354" mass="39394">MEKIQVLIVGAGPAGLAVAACLSQFSIPYCIVEREECSASLWRKRTYDRLSLHLAKEFSELPHISYPSDTPTYIAKEEFVRYVDAYVDHFNIFPKYSTSVESCKYDEVNNYWDVMAHDKVHGLVIEYTARFLVVATGENSEGIIPGIPGLQDFPGEVIHSSSYKSWNTYAGNDVLVVGCGNSGMEIAYDLASHGVETSIVQFMTKWLMNFGMKLVKWRLPVKFVDFILVTSANILYGDLSKYGIVRPNMGPFLLKAKTGRTPVIDVEFEDGEKCSYDSIVLATGYKSTANRWLKNGEGLLNDKGMPRREFPNHWKGERGLYCVGLGMKGLTGICHDAKCVAADIKSVLDSAGPF</sequence>
<evidence type="ECO:0000256" key="4">
    <source>
        <dbReference type="ARBA" id="ARBA00047707"/>
    </source>
</evidence>
<dbReference type="AlphaFoldDB" id="A0A835F2I8"/>
<comment type="similarity">
    <text evidence="1">Belongs to the FMO family.</text>
</comment>
<comment type="caution">
    <text evidence="5">The sequence shown here is derived from an EMBL/GenBank/DDBJ whole genome shotgun (WGS) entry which is preliminary data.</text>
</comment>
<dbReference type="PRINTS" id="PR00368">
    <property type="entry name" value="FADPNR"/>
</dbReference>
<dbReference type="InterPro" id="IPR050982">
    <property type="entry name" value="Auxin_biosynth/cation_transpt"/>
</dbReference>
<dbReference type="SUPFAM" id="SSF51905">
    <property type="entry name" value="FAD/NAD(P)-binding domain"/>
    <property type="match status" value="2"/>
</dbReference>
<evidence type="ECO:0000256" key="3">
    <source>
        <dbReference type="ARBA" id="ARBA00039148"/>
    </source>
</evidence>
<comment type="catalytic activity">
    <reaction evidence="4">
        <text>indole-3-pyruvate + NADPH + O2 + H(+) = (indol-3-yl)acetate + CO2 + NADP(+) + H2O</text>
        <dbReference type="Rhea" id="RHEA:34331"/>
        <dbReference type="ChEBI" id="CHEBI:15377"/>
        <dbReference type="ChEBI" id="CHEBI:15378"/>
        <dbReference type="ChEBI" id="CHEBI:15379"/>
        <dbReference type="ChEBI" id="CHEBI:16526"/>
        <dbReference type="ChEBI" id="CHEBI:17640"/>
        <dbReference type="ChEBI" id="CHEBI:30854"/>
        <dbReference type="ChEBI" id="CHEBI:57783"/>
        <dbReference type="ChEBI" id="CHEBI:58349"/>
        <dbReference type="EC" id="1.14.13.168"/>
    </reaction>
</comment>
<dbReference type="GO" id="GO:0103075">
    <property type="term" value="F:indole-3-pyruvate monooxygenase activity"/>
    <property type="evidence" value="ECO:0007669"/>
    <property type="project" value="UniProtKB-EC"/>
</dbReference>
<protein>
    <recommendedName>
        <fullName evidence="3">indole-3-pyruvate monooxygenase</fullName>
        <ecNumber evidence="3">1.14.13.168</ecNumber>
    </recommendedName>
</protein>
<organism evidence="5 6">
    <name type="scientific">Digitaria exilis</name>
    <dbReference type="NCBI Taxonomy" id="1010633"/>
    <lineage>
        <taxon>Eukaryota</taxon>
        <taxon>Viridiplantae</taxon>
        <taxon>Streptophyta</taxon>
        <taxon>Embryophyta</taxon>
        <taxon>Tracheophyta</taxon>
        <taxon>Spermatophyta</taxon>
        <taxon>Magnoliopsida</taxon>
        <taxon>Liliopsida</taxon>
        <taxon>Poales</taxon>
        <taxon>Poaceae</taxon>
        <taxon>PACMAD clade</taxon>
        <taxon>Panicoideae</taxon>
        <taxon>Panicodae</taxon>
        <taxon>Paniceae</taxon>
        <taxon>Anthephorinae</taxon>
        <taxon>Digitaria</taxon>
    </lineage>
</organism>
<dbReference type="PANTHER" id="PTHR43539:SF9">
    <property type="entry name" value="INDOLE-3-PYRUVATE MONOOXYGENASE YUCCA11-RELATED"/>
    <property type="match status" value="1"/>
</dbReference>
<keyword evidence="2" id="KW-0560">Oxidoreductase</keyword>
<dbReference type="Pfam" id="PF13738">
    <property type="entry name" value="Pyr_redox_3"/>
    <property type="match status" value="1"/>
</dbReference>